<evidence type="ECO:0000259" key="2">
    <source>
        <dbReference type="Pfam" id="PF08241"/>
    </source>
</evidence>
<keyword evidence="1" id="KW-0812">Transmembrane</keyword>
<keyword evidence="1" id="KW-0472">Membrane</keyword>
<dbReference type="eggNOG" id="COG2226">
    <property type="taxonomic scope" value="Bacteria"/>
</dbReference>
<evidence type="ECO:0000256" key="1">
    <source>
        <dbReference type="SAM" id="Phobius"/>
    </source>
</evidence>
<feature type="transmembrane region" description="Helical" evidence="1">
    <location>
        <begin position="20"/>
        <end position="38"/>
    </location>
</feature>
<dbReference type="InterPro" id="IPR013216">
    <property type="entry name" value="Methyltransf_11"/>
</dbReference>
<dbReference type="GO" id="GO:0008757">
    <property type="term" value="F:S-adenosylmethionine-dependent methyltransferase activity"/>
    <property type="evidence" value="ECO:0007669"/>
    <property type="project" value="InterPro"/>
</dbReference>
<dbReference type="STRING" id="880071.Fleli_2680"/>
<sequence length="250" mass="29146">MKQRKSYEGVWNIIRFNYHFYLLAIAALIILGCLSIFLTSDYSIFAVLILISTLITTLNSLLVSFYIYDISDLYKLNWLDKIDKTSILNKKIINIHAGFDETSHLLAEKFPTAQLSVFDFYDAEKHTEISIKRARKVYAPYPKTKSIQTTNLSISDKSIDTIFLFLAAHEIRNSDERTQFFKELKRICKKTGQIILVEHLRDIPNFLAYTIGFLHFFSSDSWLKNFQEADLSLINRFKITPFITVFILKI</sequence>
<dbReference type="KEGG" id="fli:Fleli_2680"/>
<keyword evidence="1" id="KW-1133">Transmembrane helix</keyword>
<dbReference type="Proteomes" id="UP000006054">
    <property type="component" value="Chromosome"/>
</dbReference>
<dbReference type="AlphaFoldDB" id="I4AM52"/>
<keyword evidence="4" id="KW-1185">Reference proteome</keyword>
<name>I4AM52_BERLS</name>
<keyword evidence="3" id="KW-0830">Ubiquinone</keyword>
<dbReference type="InterPro" id="IPR029063">
    <property type="entry name" value="SAM-dependent_MTases_sf"/>
</dbReference>
<reference evidence="4" key="1">
    <citation type="submission" date="2012-06" db="EMBL/GenBank/DDBJ databases">
        <title>The complete genome of Flexibacter litoralis DSM 6794.</title>
        <authorList>
            <person name="Lucas S."/>
            <person name="Copeland A."/>
            <person name="Lapidus A."/>
            <person name="Glavina del Rio T."/>
            <person name="Dalin E."/>
            <person name="Tice H."/>
            <person name="Bruce D."/>
            <person name="Goodwin L."/>
            <person name="Pitluck S."/>
            <person name="Peters L."/>
            <person name="Ovchinnikova G."/>
            <person name="Lu M."/>
            <person name="Kyrpides N."/>
            <person name="Mavromatis K."/>
            <person name="Ivanova N."/>
            <person name="Brettin T."/>
            <person name="Detter J.C."/>
            <person name="Han C."/>
            <person name="Larimer F."/>
            <person name="Land M."/>
            <person name="Hauser L."/>
            <person name="Markowitz V."/>
            <person name="Cheng J.-F."/>
            <person name="Hugenholtz P."/>
            <person name="Woyke T."/>
            <person name="Wu D."/>
            <person name="Spring S."/>
            <person name="Lang E."/>
            <person name="Kopitz M."/>
            <person name="Brambilla E."/>
            <person name="Klenk H.-P."/>
            <person name="Eisen J.A."/>
        </authorList>
    </citation>
    <scope>NUCLEOTIDE SEQUENCE [LARGE SCALE GENOMIC DNA]</scope>
    <source>
        <strain evidence="4">ATCC 23117 / DSM 6794 / NBRC 15988 / NCIMB 1366 / Sio-4</strain>
    </source>
</reference>
<accession>I4AM52</accession>
<dbReference type="OrthoDB" id="9810615at2"/>
<dbReference type="GO" id="GO:0032259">
    <property type="term" value="P:methylation"/>
    <property type="evidence" value="ECO:0007669"/>
    <property type="project" value="UniProtKB-KW"/>
</dbReference>
<proteinExistence type="predicted"/>
<evidence type="ECO:0000313" key="3">
    <source>
        <dbReference type="EMBL" id="AFM05037.1"/>
    </source>
</evidence>
<gene>
    <name evidence="3" type="ordered locus">Fleli_2680</name>
</gene>
<dbReference type="PATRIC" id="fig|880071.3.peg.2666"/>
<feature type="domain" description="Methyltransferase type 11" evidence="2">
    <location>
        <begin position="132"/>
        <end position="196"/>
    </location>
</feature>
<dbReference type="RefSeq" id="WP_014798474.1">
    <property type="nucleotide sequence ID" value="NC_018018.1"/>
</dbReference>
<keyword evidence="3" id="KW-0808">Transferase</keyword>
<feature type="transmembrane region" description="Helical" evidence="1">
    <location>
        <begin position="44"/>
        <end position="68"/>
    </location>
</feature>
<dbReference type="Gene3D" id="3.40.50.150">
    <property type="entry name" value="Vaccinia Virus protein VP39"/>
    <property type="match status" value="1"/>
</dbReference>
<organism evidence="3 4">
    <name type="scientific">Bernardetia litoralis (strain ATCC 23117 / DSM 6794 / NBRC 15988 / NCIMB 1366 / Fx l1 / Sio-4)</name>
    <name type="common">Flexibacter litoralis</name>
    <dbReference type="NCBI Taxonomy" id="880071"/>
    <lineage>
        <taxon>Bacteria</taxon>
        <taxon>Pseudomonadati</taxon>
        <taxon>Bacteroidota</taxon>
        <taxon>Cytophagia</taxon>
        <taxon>Cytophagales</taxon>
        <taxon>Bernardetiaceae</taxon>
        <taxon>Bernardetia</taxon>
    </lineage>
</organism>
<dbReference type="SUPFAM" id="SSF53335">
    <property type="entry name" value="S-adenosyl-L-methionine-dependent methyltransferases"/>
    <property type="match status" value="1"/>
</dbReference>
<protein>
    <submittedName>
        <fullName evidence="3">Methylase involved in ubiquinone/menaquinone biosynthesis</fullName>
    </submittedName>
</protein>
<keyword evidence="3" id="KW-0489">Methyltransferase</keyword>
<evidence type="ECO:0000313" key="4">
    <source>
        <dbReference type="Proteomes" id="UP000006054"/>
    </source>
</evidence>
<dbReference type="Pfam" id="PF08241">
    <property type="entry name" value="Methyltransf_11"/>
    <property type="match status" value="1"/>
</dbReference>
<dbReference type="HOGENOM" id="CLU_1110838_0_0_10"/>
<dbReference type="PROSITE" id="PS51257">
    <property type="entry name" value="PROKAR_LIPOPROTEIN"/>
    <property type="match status" value="1"/>
</dbReference>
<dbReference type="EMBL" id="CP003345">
    <property type="protein sequence ID" value="AFM05037.1"/>
    <property type="molecule type" value="Genomic_DNA"/>
</dbReference>